<dbReference type="Proteomes" id="UP000006426">
    <property type="component" value="Plasmid pmppla107"/>
</dbReference>
<gene>
    <name evidence="2" type="ORF">PLA107_031750</name>
</gene>
<geneLocation type="plasmid" evidence="3">
    <name>pmppla107</name>
</geneLocation>
<reference evidence="2 3" key="1">
    <citation type="journal article" date="2011" name="PLoS Pathog.">
        <title>Dynamic evolution of pathogenicity revealed by sequencing and comparative genomics of 19 Pseudomonas syringae isolates.</title>
        <authorList>
            <person name="Baltrus D.A."/>
            <person name="Nishimura M.T."/>
            <person name="Romanchuk A."/>
            <person name="Chang J.H."/>
            <person name="Mukhtar M.S."/>
            <person name="Cherkis K."/>
            <person name="Roach J."/>
            <person name="Grant S.R."/>
            <person name="Jones C.D."/>
            <person name="Dangl J.L."/>
        </authorList>
    </citation>
    <scope>NUCLEOTIDE SEQUENCE [LARGE SCALE GENOMIC DNA]</scope>
    <source>
        <strain evidence="2 3">M301315</strain>
    </source>
</reference>
<accession>A0AAD0PW15</accession>
<dbReference type="GO" id="GO:0003676">
    <property type="term" value="F:nucleic acid binding"/>
    <property type="evidence" value="ECO:0007669"/>
    <property type="project" value="InterPro"/>
</dbReference>
<keyword evidence="2" id="KW-0614">Plasmid</keyword>
<keyword evidence="2" id="KW-0540">Nuclease</keyword>
<dbReference type="Gene3D" id="1.10.30.50">
    <property type="match status" value="1"/>
</dbReference>
<dbReference type="PANTHER" id="PTHR33877:SF1">
    <property type="entry name" value="TYPE IV METHYL-DIRECTED RESTRICTION ENZYME ECOKMCRA"/>
    <property type="match status" value="1"/>
</dbReference>
<dbReference type="InterPro" id="IPR003615">
    <property type="entry name" value="HNH_nuc"/>
</dbReference>
<dbReference type="AlphaFoldDB" id="A0AAD0PW15"/>
<dbReference type="SMART" id="SM00507">
    <property type="entry name" value="HNHc"/>
    <property type="match status" value="1"/>
</dbReference>
<keyword evidence="2" id="KW-0378">Hydrolase</keyword>
<dbReference type="CDD" id="cd00085">
    <property type="entry name" value="HNHc"/>
    <property type="match status" value="1"/>
</dbReference>
<sequence>MPFLRLIIAVVVRMPLRASASTICKEVLKLAFTRPHSNEALSTADAIRCRITGAYEEKYGPDGYCFEDLLGVDIDLFEIAYKPGKWTLLHRFTLSHLWEQWNYHRRKSGEEFIGDAHRLIFHYGTPFSIRIYPDLSAHKDHLFDQLLQPLKQISHEVFCILFSDKELMRTFSIKVSEAIADACPSEYPNHLEATGVMKRTSFWPTWLREALFYRENGRCAKCSSSLTGVFDPTLKPQVDHIVPISNGGTTDPTNLQYLCEPCNKKKGNRSNEAGGFIYVPWQYSPSKFSRIRID</sequence>
<dbReference type="InterPro" id="IPR052892">
    <property type="entry name" value="NA-targeting_endonuclease"/>
</dbReference>
<dbReference type="GO" id="GO:0008270">
    <property type="term" value="F:zinc ion binding"/>
    <property type="evidence" value="ECO:0007669"/>
    <property type="project" value="InterPro"/>
</dbReference>
<name>A0AAD0PW15_PSEAV</name>
<feature type="domain" description="HNH nuclease" evidence="1">
    <location>
        <begin position="206"/>
        <end position="264"/>
    </location>
</feature>
<dbReference type="InterPro" id="IPR002711">
    <property type="entry name" value="HNH"/>
</dbReference>
<dbReference type="GO" id="GO:0004519">
    <property type="term" value="F:endonuclease activity"/>
    <property type="evidence" value="ECO:0007669"/>
    <property type="project" value="UniProtKB-KW"/>
</dbReference>
<dbReference type="EMBL" id="CP031226">
    <property type="protein sequence ID" value="AXH59800.1"/>
    <property type="molecule type" value="Genomic_DNA"/>
</dbReference>
<organism evidence="2 3">
    <name type="scientific">Pseudomonas amygdali pv. lachrymans str. M301315</name>
    <dbReference type="NCBI Taxonomy" id="629260"/>
    <lineage>
        <taxon>Bacteria</taxon>
        <taxon>Pseudomonadati</taxon>
        <taxon>Pseudomonadota</taxon>
        <taxon>Gammaproteobacteria</taxon>
        <taxon>Pseudomonadales</taxon>
        <taxon>Pseudomonadaceae</taxon>
        <taxon>Pseudomonas</taxon>
        <taxon>Pseudomonas amygdali</taxon>
    </lineage>
</organism>
<proteinExistence type="predicted"/>
<evidence type="ECO:0000259" key="1">
    <source>
        <dbReference type="SMART" id="SM00507"/>
    </source>
</evidence>
<dbReference type="PANTHER" id="PTHR33877">
    <property type="entry name" value="SLL1193 PROTEIN"/>
    <property type="match status" value="1"/>
</dbReference>
<keyword evidence="2" id="KW-0255">Endonuclease</keyword>
<evidence type="ECO:0000313" key="3">
    <source>
        <dbReference type="Proteomes" id="UP000006426"/>
    </source>
</evidence>
<dbReference type="Pfam" id="PF01844">
    <property type="entry name" value="HNH"/>
    <property type="match status" value="1"/>
</dbReference>
<evidence type="ECO:0000313" key="2">
    <source>
        <dbReference type="EMBL" id="AXH59800.1"/>
    </source>
</evidence>
<protein>
    <submittedName>
        <fullName evidence="2">HNH endonuclease</fullName>
    </submittedName>
</protein>